<reference evidence="14 15" key="1">
    <citation type="submission" date="2018-03" db="EMBL/GenBank/DDBJ databases">
        <title>Complete genome sequence of Thauera aromatica, a model organism for studying aromatic compound degradation under denitrifying conditions.</title>
        <authorList>
            <person name="Lo H.-Y."/>
            <person name="Goris T."/>
            <person name="Boll M."/>
            <person name="Mueller J.A."/>
        </authorList>
    </citation>
    <scope>NUCLEOTIDE SEQUENCE [LARGE SCALE GENOMIC DNA]</scope>
    <source>
        <strain evidence="14 15">K172</strain>
    </source>
</reference>
<dbReference type="InterPro" id="IPR015421">
    <property type="entry name" value="PyrdxlP-dep_Trfase_major"/>
</dbReference>
<dbReference type="InterPro" id="IPR000192">
    <property type="entry name" value="Aminotrans_V_dom"/>
</dbReference>
<dbReference type="HAMAP" id="MF_00160">
    <property type="entry name" value="SerC_aminotrans_5"/>
    <property type="match status" value="1"/>
</dbReference>
<evidence type="ECO:0000313" key="15">
    <source>
        <dbReference type="Proteomes" id="UP000241885"/>
    </source>
</evidence>
<keyword evidence="6 12" id="KW-0808">Transferase</keyword>
<evidence type="ECO:0000256" key="4">
    <source>
        <dbReference type="ARBA" id="ARBA00022576"/>
    </source>
</evidence>
<feature type="binding site" evidence="12">
    <location>
        <begin position="88"/>
        <end position="89"/>
    </location>
    <ligand>
        <name>pyridoxal 5'-phosphate</name>
        <dbReference type="ChEBI" id="CHEBI:597326"/>
    </ligand>
</feature>
<dbReference type="InterPro" id="IPR015424">
    <property type="entry name" value="PyrdxlP-dep_Trfase"/>
</dbReference>
<dbReference type="InterPro" id="IPR022278">
    <property type="entry name" value="Pser_aminoTfrase"/>
</dbReference>
<evidence type="ECO:0000256" key="12">
    <source>
        <dbReference type="HAMAP-Rule" id="MF_00160"/>
    </source>
</evidence>
<keyword evidence="5 12" id="KW-0028">Amino-acid biosynthesis</keyword>
<comment type="subcellular location">
    <subcellularLocation>
        <location evidence="12">Cytoplasm</location>
    </subcellularLocation>
</comment>
<organism evidence="14 15">
    <name type="scientific">Thauera aromatica K172</name>
    <dbReference type="NCBI Taxonomy" id="44139"/>
    <lineage>
        <taxon>Bacteria</taxon>
        <taxon>Pseudomonadati</taxon>
        <taxon>Pseudomonadota</taxon>
        <taxon>Betaproteobacteria</taxon>
        <taxon>Rhodocyclales</taxon>
        <taxon>Zoogloeaceae</taxon>
        <taxon>Thauera</taxon>
    </lineage>
</organism>
<feature type="modified residue" description="N6-(pyridoxal phosphate)lysine" evidence="12">
    <location>
        <position position="208"/>
    </location>
</feature>
<evidence type="ECO:0000256" key="7">
    <source>
        <dbReference type="ARBA" id="ARBA00022898"/>
    </source>
</evidence>
<dbReference type="EMBL" id="CP028339">
    <property type="protein sequence ID" value="AVR88351.1"/>
    <property type="molecule type" value="Genomic_DNA"/>
</dbReference>
<name>A0A2R4BM06_THAAR</name>
<dbReference type="Gene3D" id="3.40.640.10">
    <property type="entry name" value="Type I PLP-dependent aspartate aminotransferase-like (Major domain)"/>
    <property type="match status" value="1"/>
</dbReference>
<evidence type="ECO:0000256" key="10">
    <source>
        <dbReference type="ARBA" id="ARBA00047630"/>
    </source>
</evidence>
<comment type="similarity">
    <text evidence="3 12">Belongs to the class-V pyridoxal-phosphate-dependent aminotransferase family. SerC subfamily.</text>
</comment>
<evidence type="ECO:0000256" key="11">
    <source>
        <dbReference type="ARBA" id="ARBA00049007"/>
    </source>
</evidence>
<dbReference type="GO" id="GO:0008615">
    <property type="term" value="P:pyridoxine biosynthetic process"/>
    <property type="evidence" value="ECO:0007669"/>
    <property type="project" value="UniProtKB-UniRule"/>
</dbReference>
<feature type="binding site" evidence="12">
    <location>
        <position position="184"/>
    </location>
    <ligand>
        <name>pyridoxal 5'-phosphate</name>
        <dbReference type="ChEBI" id="CHEBI:597326"/>
    </ligand>
</feature>
<keyword evidence="7 12" id="KW-0663">Pyridoxal phosphate</keyword>
<dbReference type="FunFam" id="3.40.640.10:FF:000010">
    <property type="entry name" value="Phosphoserine aminotransferase"/>
    <property type="match status" value="1"/>
</dbReference>
<evidence type="ECO:0000313" key="14">
    <source>
        <dbReference type="EMBL" id="AVR88351.1"/>
    </source>
</evidence>
<dbReference type="FunFam" id="3.90.1150.10:FF:000006">
    <property type="entry name" value="Phosphoserine aminotransferase"/>
    <property type="match status" value="1"/>
</dbReference>
<evidence type="ECO:0000256" key="6">
    <source>
        <dbReference type="ARBA" id="ARBA00022679"/>
    </source>
</evidence>
<dbReference type="GO" id="GO:0030170">
    <property type="term" value="F:pyridoxal phosphate binding"/>
    <property type="evidence" value="ECO:0007669"/>
    <property type="project" value="UniProtKB-UniRule"/>
</dbReference>
<evidence type="ECO:0000256" key="1">
    <source>
        <dbReference type="ARBA" id="ARBA00004915"/>
    </source>
</evidence>
<dbReference type="SUPFAM" id="SSF53383">
    <property type="entry name" value="PLP-dependent transferases"/>
    <property type="match status" value="1"/>
</dbReference>
<evidence type="ECO:0000256" key="3">
    <source>
        <dbReference type="ARBA" id="ARBA00006904"/>
    </source>
</evidence>
<dbReference type="Gene3D" id="3.90.1150.10">
    <property type="entry name" value="Aspartate Aminotransferase, domain 1"/>
    <property type="match status" value="1"/>
</dbReference>
<comment type="catalytic activity">
    <reaction evidence="10 12">
        <text>4-(phosphooxy)-L-threonine + 2-oxoglutarate = (R)-3-hydroxy-2-oxo-4-phosphooxybutanoate + L-glutamate</text>
        <dbReference type="Rhea" id="RHEA:16573"/>
        <dbReference type="ChEBI" id="CHEBI:16810"/>
        <dbReference type="ChEBI" id="CHEBI:29985"/>
        <dbReference type="ChEBI" id="CHEBI:58452"/>
        <dbReference type="ChEBI" id="CHEBI:58538"/>
        <dbReference type="EC" id="2.6.1.52"/>
    </reaction>
</comment>
<comment type="subunit">
    <text evidence="12">Homodimer.</text>
</comment>
<comment type="function">
    <text evidence="12">Catalyzes the reversible conversion of 3-phosphohydroxypyruvate to phosphoserine and of 3-hydroxy-2-oxo-4-phosphonooxybutanoate to phosphohydroxythreonine.</text>
</comment>
<dbReference type="AlphaFoldDB" id="A0A2R4BM06"/>
<dbReference type="GO" id="GO:0004648">
    <property type="term" value="F:O-phospho-L-serine:2-oxoglutarate aminotransferase activity"/>
    <property type="evidence" value="ECO:0007669"/>
    <property type="project" value="UniProtKB-UniRule"/>
</dbReference>
<evidence type="ECO:0000256" key="5">
    <source>
        <dbReference type="ARBA" id="ARBA00022605"/>
    </source>
</evidence>
<keyword evidence="4 12" id="KW-0032">Aminotransferase</keyword>
<dbReference type="CDD" id="cd00611">
    <property type="entry name" value="PSAT_like"/>
    <property type="match status" value="1"/>
</dbReference>
<keyword evidence="12" id="KW-0963">Cytoplasm</keyword>
<comment type="catalytic activity">
    <reaction evidence="11 12">
        <text>O-phospho-L-serine + 2-oxoglutarate = 3-phosphooxypyruvate + L-glutamate</text>
        <dbReference type="Rhea" id="RHEA:14329"/>
        <dbReference type="ChEBI" id="CHEBI:16810"/>
        <dbReference type="ChEBI" id="CHEBI:18110"/>
        <dbReference type="ChEBI" id="CHEBI:29985"/>
        <dbReference type="ChEBI" id="CHEBI:57524"/>
        <dbReference type="EC" id="2.6.1.52"/>
    </reaction>
</comment>
<dbReference type="GO" id="GO:0005737">
    <property type="term" value="C:cytoplasm"/>
    <property type="evidence" value="ECO:0007669"/>
    <property type="project" value="UniProtKB-SubCell"/>
</dbReference>
<comment type="pathway">
    <text evidence="2 12">Amino-acid biosynthesis; L-serine biosynthesis; L-serine from 3-phospho-D-glycerate: step 2/3.</text>
</comment>
<dbReference type="Pfam" id="PF00266">
    <property type="entry name" value="Aminotran_5"/>
    <property type="match status" value="1"/>
</dbReference>
<dbReference type="NCBIfam" id="TIGR01364">
    <property type="entry name" value="serC_1"/>
    <property type="match status" value="1"/>
</dbReference>
<feature type="binding site" evidence="12">
    <location>
        <begin position="249"/>
        <end position="250"/>
    </location>
    <ligand>
        <name>pyridoxal 5'-phosphate</name>
        <dbReference type="ChEBI" id="CHEBI:597326"/>
    </ligand>
</feature>
<sequence length="372" mass="41182">MISSTEEHDMGSNERAFNFSAGPGALPEEVLRQARDELLNRGGCGVSVAEMSHRGEHFIAIAEQAERDLRDLLAIPADHAVLFLQGGGSQQFAQVPLNLLPEGGCADYIDTGFWSVRAIEEARRYGRINIAASSHDDGYRHIPRQARWRLSASSAYVHYTANETIDGLEFDWIPEVGDTPLVADFSANILSRPLDVSRFALIYAGAQKNIGPSGLAVVIVRKDLLGRARRCCPTMLDYRIAAGHGSMYNTPPTFAWYLAGLIFRWLKAQGGLTAIAEINRRKQKRLYDTIDASGLYVNRVEAKDRSWMNVPFRLVDDRLDEAFLAGAEVRGLLYLKGHRATGGMRASLYNAVSEAAVDALVAYMTEFERERG</sequence>
<dbReference type="NCBIfam" id="NF003764">
    <property type="entry name" value="PRK05355.1"/>
    <property type="match status" value="1"/>
</dbReference>
<dbReference type="InterPro" id="IPR015422">
    <property type="entry name" value="PyrdxlP-dep_Trfase_small"/>
</dbReference>
<evidence type="ECO:0000259" key="13">
    <source>
        <dbReference type="Pfam" id="PF00266"/>
    </source>
</evidence>
<feature type="domain" description="Aminotransferase class V" evidence="13">
    <location>
        <begin position="17"/>
        <end position="360"/>
    </location>
</feature>
<dbReference type="Proteomes" id="UP000241885">
    <property type="component" value="Chromosome"/>
</dbReference>
<dbReference type="EC" id="2.6.1.52" evidence="12"/>
<comment type="cofactor">
    <cofactor evidence="12">
        <name>pyridoxal 5'-phosphate</name>
        <dbReference type="ChEBI" id="CHEBI:597326"/>
    </cofactor>
    <text evidence="12">Binds 1 pyridoxal phosphate per subunit.</text>
</comment>
<feature type="binding site" evidence="12">
    <location>
        <position position="114"/>
    </location>
    <ligand>
        <name>pyridoxal 5'-phosphate</name>
        <dbReference type="ChEBI" id="CHEBI:597326"/>
    </ligand>
</feature>
<feature type="binding site" evidence="12">
    <location>
        <position position="207"/>
    </location>
    <ligand>
        <name>pyridoxal 5'-phosphate</name>
        <dbReference type="ChEBI" id="CHEBI:597326"/>
    </ligand>
</feature>
<proteinExistence type="inferred from homology"/>
<dbReference type="PANTHER" id="PTHR43247:SF1">
    <property type="entry name" value="PHOSPHOSERINE AMINOTRANSFERASE"/>
    <property type="match status" value="1"/>
</dbReference>
<dbReference type="UniPathway" id="UPA00244">
    <property type="reaction ID" value="UER00311"/>
</dbReference>
<dbReference type="UniPathway" id="UPA00135">
    <property type="reaction ID" value="UER00197"/>
</dbReference>
<evidence type="ECO:0000256" key="2">
    <source>
        <dbReference type="ARBA" id="ARBA00005099"/>
    </source>
</evidence>
<evidence type="ECO:0000256" key="9">
    <source>
        <dbReference type="ARBA" id="ARBA00023299"/>
    </source>
</evidence>
<dbReference type="GO" id="GO:0006564">
    <property type="term" value="P:L-serine biosynthetic process"/>
    <property type="evidence" value="ECO:0007669"/>
    <property type="project" value="UniProtKB-UniRule"/>
</dbReference>
<protein>
    <recommendedName>
        <fullName evidence="12">Phosphoserine aminotransferase</fullName>
        <ecNumber evidence="12">2.6.1.52</ecNumber>
    </recommendedName>
    <alternativeName>
        <fullName evidence="12">Phosphohydroxythreonine aminotransferase</fullName>
        <shortName evidence="12">PSAT</shortName>
    </alternativeName>
</protein>
<dbReference type="PANTHER" id="PTHR43247">
    <property type="entry name" value="PHOSPHOSERINE AMINOTRANSFERASE"/>
    <property type="match status" value="1"/>
</dbReference>
<feature type="binding site" evidence="12">
    <location>
        <position position="54"/>
    </location>
    <ligand>
        <name>L-glutamate</name>
        <dbReference type="ChEBI" id="CHEBI:29985"/>
    </ligand>
</feature>
<accession>A0A2R4BM06</accession>
<comment type="pathway">
    <text evidence="1 12">Cofactor biosynthesis; pyridoxine 5'-phosphate biosynthesis; pyridoxine 5'-phosphate from D-erythrose 4-phosphate: step 3/5.</text>
</comment>
<keyword evidence="9 12" id="KW-0718">Serine biosynthesis</keyword>
<gene>
    <name evidence="12" type="primary">serC</name>
    <name evidence="14" type="ORF">Tharo_1426</name>
</gene>
<evidence type="ECO:0000256" key="8">
    <source>
        <dbReference type="ARBA" id="ARBA00023096"/>
    </source>
</evidence>
<dbReference type="KEGG" id="tak:Tharo_1426"/>
<keyword evidence="15" id="KW-1185">Reference proteome</keyword>
<keyword evidence="8 12" id="KW-0664">Pyridoxine biosynthesis</keyword>
<feature type="binding site" evidence="12">
    <location>
        <position position="164"/>
    </location>
    <ligand>
        <name>pyridoxal 5'-phosphate</name>
        <dbReference type="ChEBI" id="CHEBI:597326"/>
    </ligand>
</feature>
<dbReference type="PIRSF" id="PIRSF000525">
    <property type="entry name" value="SerC"/>
    <property type="match status" value="1"/>
</dbReference>
<comment type="caution">
    <text evidence="12">Lacks conserved residue(s) required for the propagation of feature annotation.</text>
</comment>